<name>A0A1Z5RMW4_SORBI</name>
<evidence type="ECO:0000313" key="1">
    <source>
        <dbReference type="EMBL" id="OQU84921.1"/>
    </source>
</evidence>
<dbReference type="OMA" id="PRSACKG"/>
<dbReference type="AlphaFoldDB" id="A0A1Z5RMW4"/>
<dbReference type="Proteomes" id="UP000000768">
    <property type="component" value="Chromosome 4"/>
</dbReference>
<keyword evidence="2" id="KW-1185">Reference proteome</keyword>
<organism evidence="1 2">
    <name type="scientific">Sorghum bicolor</name>
    <name type="common">Sorghum</name>
    <name type="synonym">Sorghum vulgare</name>
    <dbReference type="NCBI Taxonomy" id="4558"/>
    <lineage>
        <taxon>Eukaryota</taxon>
        <taxon>Viridiplantae</taxon>
        <taxon>Streptophyta</taxon>
        <taxon>Embryophyta</taxon>
        <taxon>Tracheophyta</taxon>
        <taxon>Spermatophyta</taxon>
        <taxon>Magnoliopsida</taxon>
        <taxon>Liliopsida</taxon>
        <taxon>Poales</taxon>
        <taxon>Poaceae</taxon>
        <taxon>PACMAD clade</taxon>
        <taxon>Panicoideae</taxon>
        <taxon>Andropogonodae</taxon>
        <taxon>Andropogoneae</taxon>
        <taxon>Sorghinae</taxon>
        <taxon>Sorghum</taxon>
    </lineage>
</organism>
<gene>
    <name evidence="1" type="ORF">SORBI_3004G143550</name>
</gene>
<dbReference type="InParanoid" id="A0A1Z5RMW4"/>
<reference evidence="1 2" key="1">
    <citation type="journal article" date="2009" name="Nature">
        <title>The Sorghum bicolor genome and the diversification of grasses.</title>
        <authorList>
            <person name="Paterson A.H."/>
            <person name="Bowers J.E."/>
            <person name="Bruggmann R."/>
            <person name="Dubchak I."/>
            <person name="Grimwood J."/>
            <person name="Gundlach H."/>
            <person name="Haberer G."/>
            <person name="Hellsten U."/>
            <person name="Mitros T."/>
            <person name="Poliakov A."/>
            <person name="Schmutz J."/>
            <person name="Spannagl M."/>
            <person name="Tang H."/>
            <person name="Wang X."/>
            <person name="Wicker T."/>
            <person name="Bharti A.K."/>
            <person name="Chapman J."/>
            <person name="Feltus F.A."/>
            <person name="Gowik U."/>
            <person name="Grigoriev I.V."/>
            <person name="Lyons E."/>
            <person name="Maher C.A."/>
            <person name="Martis M."/>
            <person name="Narechania A."/>
            <person name="Otillar R.P."/>
            <person name="Penning B.W."/>
            <person name="Salamov A.A."/>
            <person name="Wang Y."/>
            <person name="Zhang L."/>
            <person name="Carpita N.C."/>
            <person name="Freeling M."/>
            <person name="Gingle A.R."/>
            <person name="Hash C.T."/>
            <person name="Keller B."/>
            <person name="Klein P."/>
            <person name="Kresovich S."/>
            <person name="McCann M.C."/>
            <person name="Ming R."/>
            <person name="Peterson D.G."/>
            <person name="Mehboob-ur-Rahman"/>
            <person name="Ware D."/>
            <person name="Westhoff P."/>
            <person name="Mayer K.F."/>
            <person name="Messing J."/>
            <person name="Rokhsar D.S."/>
        </authorList>
    </citation>
    <scope>NUCLEOTIDE SEQUENCE [LARGE SCALE GENOMIC DNA]</scope>
    <source>
        <strain evidence="2">cv. BTx623</strain>
    </source>
</reference>
<reference evidence="2" key="2">
    <citation type="journal article" date="2018" name="Plant J.">
        <title>The Sorghum bicolor reference genome: improved assembly, gene annotations, a transcriptome atlas, and signatures of genome organization.</title>
        <authorList>
            <person name="McCormick R.F."/>
            <person name="Truong S.K."/>
            <person name="Sreedasyam A."/>
            <person name="Jenkins J."/>
            <person name="Shu S."/>
            <person name="Sims D."/>
            <person name="Kennedy M."/>
            <person name="Amirebrahimi M."/>
            <person name="Weers B.D."/>
            <person name="McKinley B."/>
            <person name="Mattison A."/>
            <person name="Morishige D.T."/>
            <person name="Grimwood J."/>
            <person name="Schmutz J."/>
            <person name="Mullet J.E."/>
        </authorList>
    </citation>
    <scope>NUCLEOTIDE SEQUENCE [LARGE SCALE GENOMIC DNA]</scope>
    <source>
        <strain evidence="2">cv. BTx623</strain>
    </source>
</reference>
<dbReference type="Gramene" id="OQU84921">
    <property type="protein sequence ID" value="OQU84921"/>
    <property type="gene ID" value="SORBI_3004G143550"/>
</dbReference>
<proteinExistence type="predicted"/>
<protein>
    <submittedName>
        <fullName evidence="1">Uncharacterized protein</fullName>
    </submittedName>
</protein>
<evidence type="ECO:0000313" key="2">
    <source>
        <dbReference type="Proteomes" id="UP000000768"/>
    </source>
</evidence>
<accession>A0A1Z5RMW4</accession>
<dbReference type="EMBL" id="CM000763">
    <property type="protein sequence ID" value="OQU84921.1"/>
    <property type="molecule type" value="Genomic_DNA"/>
</dbReference>
<sequence length="83" mass="9168">MCVQPADLDLDFTSGLLLLKDLIIAGWWWGTIKCIPRSACKGLNSLSILVAWGLWKHRNTCVLEGARPSIEMLLQSAANESNL</sequence>